<feature type="domain" description="Cupin type-2" evidence="2">
    <location>
        <begin position="44"/>
        <end position="111"/>
    </location>
</feature>
<sequence>MTDQEQPDVEIRTAEPDHLLREHGLDLKLLYPWPGLEAPFRGAWCVLRPGDVSEAHAHREREMFIAMAGRAAVVCNGRRWELAAGDIALMKGGAEHHVVNEHDTDFSYYAIWWGRSMSAEFLAGRPAQNTEADTAT</sequence>
<dbReference type="GO" id="GO:0046872">
    <property type="term" value="F:metal ion binding"/>
    <property type="evidence" value="ECO:0007669"/>
    <property type="project" value="UniProtKB-KW"/>
</dbReference>
<dbReference type="PANTHER" id="PTHR35848">
    <property type="entry name" value="OXALATE-BINDING PROTEIN"/>
    <property type="match status" value="1"/>
</dbReference>
<name>A0AB39XXQ1_9ACTN</name>
<dbReference type="InterPro" id="IPR011051">
    <property type="entry name" value="RmlC_Cupin_sf"/>
</dbReference>
<dbReference type="PANTHER" id="PTHR35848:SF6">
    <property type="entry name" value="CUPIN TYPE-2 DOMAIN-CONTAINING PROTEIN"/>
    <property type="match status" value="1"/>
</dbReference>
<dbReference type="Pfam" id="PF07883">
    <property type="entry name" value="Cupin_2"/>
    <property type="match status" value="1"/>
</dbReference>
<accession>A0AB39XXQ1</accession>
<evidence type="ECO:0000259" key="2">
    <source>
        <dbReference type="Pfam" id="PF07883"/>
    </source>
</evidence>
<dbReference type="AlphaFoldDB" id="A0AB39XXQ1"/>
<dbReference type="InterPro" id="IPR013096">
    <property type="entry name" value="Cupin_2"/>
</dbReference>
<gene>
    <name evidence="3" type="ORF">AB5J51_06930</name>
</gene>
<evidence type="ECO:0000256" key="1">
    <source>
        <dbReference type="ARBA" id="ARBA00022723"/>
    </source>
</evidence>
<reference evidence="3" key="1">
    <citation type="submission" date="2024-08" db="EMBL/GenBank/DDBJ databases">
        <authorList>
            <person name="Yu S.T."/>
        </authorList>
    </citation>
    <scope>NUCLEOTIDE SEQUENCE</scope>
    <source>
        <strain evidence="3">R33</strain>
    </source>
</reference>
<evidence type="ECO:0000313" key="3">
    <source>
        <dbReference type="EMBL" id="XDV62689.1"/>
    </source>
</evidence>
<protein>
    <submittedName>
        <fullName evidence="3">Cupin domain-containing protein</fullName>
    </submittedName>
</protein>
<dbReference type="InterPro" id="IPR051610">
    <property type="entry name" value="GPI/OXD"/>
</dbReference>
<dbReference type="Gene3D" id="2.60.120.10">
    <property type="entry name" value="Jelly Rolls"/>
    <property type="match status" value="1"/>
</dbReference>
<organism evidence="3">
    <name type="scientific">Streptomyces sp. R33</name>
    <dbReference type="NCBI Taxonomy" id="3238629"/>
    <lineage>
        <taxon>Bacteria</taxon>
        <taxon>Bacillati</taxon>
        <taxon>Actinomycetota</taxon>
        <taxon>Actinomycetes</taxon>
        <taxon>Kitasatosporales</taxon>
        <taxon>Streptomycetaceae</taxon>
        <taxon>Streptomyces</taxon>
    </lineage>
</organism>
<dbReference type="RefSeq" id="WP_053789815.1">
    <property type="nucleotide sequence ID" value="NZ_CP165727.1"/>
</dbReference>
<keyword evidence="1" id="KW-0479">Metal-binding</keyword>
<proteinExistence type="predicted"/>
<dbReference type="SUPFAM" id="SSF51182">
    <property type="entry name" value="RmlC-like cupins"/>
    <property type="match status" value="1"/>
</dbReference>
<dbReference type="InterPro" id="IPR014710">
    <property type="entry name" value="RmlC-like_jellyroll"/>
</dbReference>
<dbReference type="EMBL" id="CP165727">
    <property type="protein sequence ID" value="XDV62689.1"/>
    <property type="molecule type" value="Genomic_DNA"/>
</dbReference>